<feature type="compositionally biased region" description="Basic and acidic residues" evidence="3">
    <location>
        <begin position="1193"/>
        <end position="1213"/>
    </location>
</feature>
<feature type="region of interest" description="Disordered" evidence="3">
    <location>
        <begin position="1229"/>
        <end position="1296"/>
    </location>
</feature>
<feature type="domain" description="BTB" evidence="4">
    <location>
        <begin position="719"/>
        <end position="787"/>
    </location>
</feature>
<feature type="compositionally biased region" description="Basic and acidic residues" evidence="3">
    <location>
        <begin position="1247"/>
        <end position="1263"/>
    </location>
</feature>
<feature type="repeat" description="RCC1" evidence="2">
    <location>
        <begin position="47"/>
        <end position="116"/>
    </location>
</feature>
<evidence type="ECO:0000313" key="6">
    <source>
        <dbReference type="Proteomes" id="UP000298061"/>
    </source>
</evidence>
<feature type="region of interest" description="Disordered" evidence="3">
    <location>
        <begin position="482"/>
        <end position="511"/>
    </location>
</feature>
<dbReference type="PRINTS" id="PR00633">
    <property type="entry name" value="RCCNDNSATION"/>
</dbReference>
<feature type="compositionally biased region" description="Low complexity" evidence="3">
    <location>
        <begin position="1029"/>
        <end position="1041"/>
    </location>
</feature>
<reference evidence="5 6" key="1">
    <citation type="submission" date="2019-02" db="EMBL/GenBank/DDBJ databases">
        <title>Genome sequencing of the rare red list fungi Hericium alpestre (H. flagellum).</title>
        <authorList>
            <person name="Buettner E."/>
            <person name="Kellner H."/>
        </authorList>
    </citation>
    <scope>NUCLEOTIDE SEQUENCE [LARGE SCALE GENOMIC DNA]</scope>
    <source>
        <strain evidence="5 6">DSM 108284</strain>
    </source>
</reference>
<protein>
    <recommendedName>
        <fullName evidence="4">BTB domain-containing protein</fullName>
    </recommendedName>
</protein>
<dbReference type="PROSITE" id="PS00626">
    <property type="entry name" value="RCC1_2"/>
    <property type="match status" value="1"/>
</dbReference>
<organism evidence="5 6">
    <name type="scientific">Hericium alpestre</name>
    <dbReference type="NCBI Taxonomy" id="135208"/>
    <lineage>
        <taxon>Eukaryota</taxon>
        <taxon>Fungi</taxon>
        <taxon>Dikarya</taxon>
        <taxon>Basidiomycota</taxon>
        <taxon>Agaricomycotina</taxon>
        <taxon>Agaricomycetes</taxon>
        <taxon>Russulales</taxon>
        <taxon>Hericiaceae</taxon>
        <taxon>Hericium</taxon>
    </lineage>
</organism>
<feature type="compositionally biased region" description="Low complexity" evidence="3">
    <location>
        <begin position="490"/>
        <end position="503"/>
    </location>
</feature>
<dbReference type="PROSITE" id="PS50097">
    <property type="entry name" value="BTB"/>
    <property type="match status" value="2"/>
</dbReference>
<evidence type="ECO:0000256" key="2">
    <source>
        <dbReference type="PROSITE-ProRule" id="PRU00235"/>
    </source>
</evidence>
<dbReference type="PROSITE" id="PS50012">
    <property type="entry name" value="RCC1_3"/>
    <property type="match status" value="3"/>
</dbReference>
<feature type="region of interest" description="Disordered" evidence="3">
    <location>
        <begin position="1029"/>
        <end position="1070"/>
    </location>
</feature>
<feature type="compositionally biased region" description="Polar residues" evidence="3">
    <location>
        <begin position="1049"/>
        <end position="1070"/>
    </location>
</feature>
<keyword evidence="6" id="KW-1185">Reference proteome</keyword>
<dbReference type="OrthoDB" id="1893551at2759"/>
<dbReference type="PANTHER" id="PTHR22872">
    <property type="entry name" value="BTK-BINDING PROTEIN-RELATED"/>
    <property type="match status" value="1"/>
</dbReference>
<dbReference type="SUPFAM" id="SSF50985">
    <property type="entry name" value="RCC1/BLIP-II"/>
    <property type="match status" value="1"/>
</dbReference>
<comment type="caution">
    <text evidence="5">The sequence shown here is derived from an EMBL/GenBank/DDBJ whole genome shotgun (WGS) entry which is preliminary data.</text>
</comment>
<feature type="repeat" description="RCC1" evidence="2">
    <location>
        <begin position="119"/>
        <end position="170"/>
    </location>
</feature>
<feature type="compositionally biased region" description="Low complexity" evidence="3">
    <location>
        <begin position="941"/>
        <end position="958"/>
    </location>
</feature>
<evidence type="ECO:0000313" key="5">
    <source>
        <dbReference type="EMBL" id="TFY78752.1"/>
    </source>
</evidence>
<dbReference type="Gene3D" id="3.30.710.10">
    <property type="entry name" value="Potassium Channel Kv1.1, Chain A"/>
    <property type="match status" value="2"/>
</dbReference>
<dbReference type="Gene3D" id="2.130.10.30">
    <property type="entry name" value="Regulator of chromosome condensation 1/beta-lactamase-inhibitor protein II"/>
    <property type="match status" value="1"/>
</dbReference>
<evidence type="ECO:0000256" key="3">
    <source>
        <dbReference type="SAM" id="MobiDB-lite"/>
    </source>
</evidence>
<dbReference type="Pfam" id="PF00651">
    <property type="entry name" value="BTB"/>
    <property type="match status" value="1"/>
</dbReference>
<dbReference type="EMBL" id="SFCI01000622">
    <property type="protein sequence ID" value="TFY78752.1"/>
    <property type="molecule type" value="Genomic_DNA"/>
</dbReference>
<accession>A0A4Y9ZVC6</accession>
<dbReference type="InterPro" id="IPR000408">
    <property type="entry name" value="Reg_chr_condens"/>
</dbReference>
<feature type="region of interest" description="Disordered" evidence="3">
    <location>
        <begin position="991"/>
        <end position="1015"/>
    </location>
</feature>
<dbReference type="Pfam" id="PF13540">
    <property type="entry name" value="RCC1_2"/>
    <property type="match status" value="1"/>
</dbReference>
<feature type="region of interest" description="Disordered" evidence="3">
    <location>
        <begin position="1098"/>
        <end position="1213"/>
    </location>
</feature>
<feature type="domain" description="BTB" evidence="4">
    <location>
        <begin position="556"/>
        <end position="638"/>
    </location>
</feature>
<dbReference type="InterPro" id="IPR011333">
    <property type="entry name" value="SKP1/BTB/POZ_sf"/>
</dbReference>
<sequence>MLYSNLLLQRMDTDTTLTDFEGYRAFDLYNTTVEGTKPPRESSTGRTELYTWGANRNAALGVGDADDRAHAEHVSLKRSDRGVSPNVMESLSFRLQPASVRSVSMSKLHTVVVTNEPRGNVRTCGFASAGRLGPVKGQHTQYALLPIQQLDQTIVSVATGQDHTLALTDTGVIYSWGLNRFSQLGYTVEVTVGTRVDEPIQSTPRAITGPLKKEIVLGVAACKTASACWTETSVYTWGKNSGQLGYDKAAQPIQFVPRLVTRVNKPVTMLSMTDTAMACLLITKDVILLYNDGHIRINFPAQGFPSEIQAYRPPQAINNASIAKVVSLDNLFAAISSNGEIFTFSPPVDGEAGLGKDKGVIKPQRVWALRKQWSAVRDAALGSDGSLIVCTESGHVFVRTRNPRGQSAILKSSAGAKSFKFQRMPYIQRAVGVLANDTGAMAALRMEFRPQPVQITGNSLAQDLLAIRPWMKYRRVGAEDGKRVEPSVQLPAPESASPAPLLPTDEENDSAEDAAIESDVQAVLGLWEILVQDKLSRQRYGGRGLFERGDALAHGADLLVRVQSGAEFPVHRAILAARCPALAELLSGRKGLLDRDSNMSVKLRLPAGSSTDLPRLVISSGHSLAVLILLHYLYSDQLLAIWDNRVVRRVQAPLALGGLQPAQIVRDLQGLARVLGLSHLDDVLRSATKRVPQPTLVRDMITLFHESQSATSAASDFGPDVVLQLADREVLTHSVVLRARTTFFASFFDMEEWTEERWSEDGTITLNLAHLRWREMEYVLRFMCCGEEGEMFEKLESIESVDGLLDFMFDVMSAANELLLDQLLLICSDILLKYVNLNNVCSVLADAAYLHCLPLVESLHRYLAVNIEPLLESRLLDDLTPRLIKDLSRDVQLLQLEKSPVSRSERLVREAMSKNEAWLAEQDIPHPIIPRTANKGSPRLSPKMSRRPSIPSSPLTSPTVRPNSSSRASQLTMSGDDLFVMDDVPALNLDTAGGDAGASDSVLRGSPWRKTTSAPKVDMKSILAEAEGSKLAASSAASVSKQPSRDRNVTTPVQHPSGSPGISRQGSSGPWRSQVAVSVVATASPARWTEFPVAGAPFAPATPRVKPVQPSPPLGRQSASISVPPPPPHPGLGPVITPSKQSPAKNGTPSTRGVASSGSAWTLPPVQPVVQPSGPTPSFAAIQYAQEQQDSASTKDVRSLKEIQAEEQSRREEEAFLKWWAAEEERIRLEESGVAAVPAKPQRPKKTKSDSRPKAKSAAKEKAPNAPVDGQNGTRKPRPSRNRKASSNPSANSNTL</sequence>
<feature type="compositionally biased region" description="Basic residues" evidence="3">
    <location>
        <begin position="1275"/>
        <end position="1284"/>
    </location>
</feature>
<feature type="repeat" description="RCC1" evidence="2">
    <location>
        <begin position="339"/>
        <end position="392"/>
    </location>
</feature>
<feature type="compositionally biased region" description="Polar residues" evidence="3">
    <location>
        <begin position="959"/>
        <end position="970"/>
    </location>
</feature>
<evidence type="ECO:0000259" key="4">
    <source>
        <dbReference type="PROSITE" id="PS50097"/>
    </source>
</evidence>
<dbReference type="PANTHER" id="PTHR22872:SF2">
    <property type="entry name" value="INHIBITOR OF BRUTON TYROSINE KINASE"/>
    <property type="match status" value="1"/>
</dbReference>
<proteinExistence type="predicted"/>
<dbReference type="InterPro" id="IPR051625">
    <property type="entry name" value="Signaling_Regulatory_Domain"/>
</dbReference>
<feature type="region of interest" description="Disordered" evidence="3">
    <location>
        <begin position="928"/>
        <end position="970"/>
    </location>
</feature>
<name>A0A4Y9ZVC6_9AGAM</name>
<feature type="compositionally biased region" description="Polar residues" evidence="3">
    <location>
        <begin position="1285"/>
        <end position="1296"/>
    </location>
</feature>
<dbReference type="CDD" id="cd18186">
    <property type="entry name" value="BTB_POZ_ZBTB_KLHL-like"/>
    <property type="match status" value="1"/>
</dbReference>
<dbReference type="InterPro" id="IPR009091">
    <property type="entry name" value="RCC1/BLIP-II"/>
</dbReference>
<feature type="compositionally biased region" description="Polar residues" evidence="3">
    <location>
        <begin position="1138"/>
        <end position="1160"/>
    </location>
</feature>
<dbReference type="SMART" id="SM00225">
    <property type="entry name" value="BTB"/>
    <property type="match status" value="2"/>
</dbReference>
<evidence type="ECO:0000256" key="1">
    <source>
        <dbReference type="ARBA" id="ARBA00022737"/>
    </source>
</evidence>
<keyword evidence="1" id="KW-0677">Repeat</keyword>
<feature type="compositionally biased region" description="Low complexity" evidence="3">
    <location>
        <begin position="1168"/>
        <end position="1178"/>
    </location>
</feature>
<dbReference type="STRING" id="135208.A0A4Y9ZVC6"/>
<dbReference type="Proteomes" id="UP000298061">
    <property type="component" value="Unassembled WGS sequence"/>
</dbReference>
<gene>
    <name evidence="5" type="ORF">EWM64_g5263</name>
</gene>
<dbReference type="SUPFAM" id="SSF54695">
    <property type="entry name" value="POZ domain"/>
    <property type="match status" value="2"/>
</dbReference>
<dbReference type="InterPro" id="IPR000210">
    <property type="entry name" value="BTB/POZ_dom"/>
</dbReference>